<organism evidence="2 3">
    <name type="scientific">Pseudoxanthomonas kaohsiungensis</name>
    <dbReference type="NCBI Taxonomy" id="283923"/>
    <lineage>
        <taxon>Bacteria</taxon>
        <taxon>Pseudomonadati</taxon>
        <taxon>Pseudomonadota</taxon>
        <taxon>Gammaproteobacteria</taxon>
        <taxon>Lysobacterales</taxon>
        <taxon>Lysobacteraceae</taxon>
        <taxon>Pseudoxanthomonas</taxon>
    </lineage>
</organism>
<name>A0ABW3LXH5_9GAMM</name>
<dbReference type="PROSITE" id="PS51257">
    <property type="entry name" value="PROKAR_LIPOPROTEIN"/>
    <property type="match status" value="1"/>
</dbReference>
<reference evidence="3" key="1">
    <citation type="journal article" date="2019" name="Int. J. Syst. Evol. Microbiol.">
        <title>The Global Catalogue of Microorganisms (GCM) 10K type strain sequencing project: providing services to taxonomists for standard genome sequencing and annotation.</title>
        <authorList>
            <consortium name="The Broad Institute Genomics Platform"/>
            <consortium name="The Broad Institute Genome Sequencing Center for Infectious Disease"/>
            <person name="Wu L."/>
            <person name="Ma J."/>
        </authorList>
    </citation>
    <scope>NUCLEOTIDE SEQUENCE [LARGE SCALE GENOMIC DNA]</scope>
    <source>
        <strain evidence="3">CCUG 55854</strain>
    </source>
</reference>
<gene>
    <name evidence="2" type="ORF">ACFQ2N_12530</name>
</gene>
<dbReference type="NCBIfam" id="NF033894">
    <property type="entry name" value="Eex_IncN"/>
    <property type="match status" value="1"/>
</dbReference>
<dbReference type="InterPro" id="IPR047937">
    <property type="entry name" value="Eex_IncN-like"/>
</dbReference>
<evidence type="ECO:0000256" key="1">
    <source>
        <dbReference type="SAM" id="SignalP"/>
    </source>
</evidence>
<keyword evidence="1" id="KW-0732">Signal</keyword>
<dbReference type="EMBL" id="JBHTKN010000008">
    <property type="protein sequence ID" value="MFD1043171.1"/>
    <property type="molecule type" value="Genomic_DNA"/>
</dbReference>
<comment type="caution">
    <text evidence="2">The sequence shown here is derived from an EMBL/GenBank/DDBJ whole genome shotgun (WGS) entry which is preliminary data.</text>
</comment>
<evidence type="ECO:0000313" key="2">
    <source>
        <dbReference type="EMBL" id="MFD1043171.1"/>
    </source>
</evidence>
<proteinExistence type="predicted"/>
<accession>A0ABW3LXH5</accession>
<feature type="signal peptide" evidence="1">
    <location>
        <begin position="1"/>
        <end position="22"/>
    </location>
</feature>
<evidence type="ECO:0000313" key="3">
    <source>
        <dbReference type="Proteomes" id="UP001597033"/>
    </source>
</evidence>
<dbReference type="Proteomes" id="UP001597033">
    <property type="component" value="Unassembled WGS sequence"/>
</dbReference>
<feature type="chain" id="PRO_5047383431" evidence="1">
    <location>
        <begin position="23"/>
        <end position="83"/>
    </location>
</feature>
<keyword evidence="2" id="KW-0449">Lipoprotein</keyword>
<sequence length="83" mass="8914">MPKNLRPVALLAGLTLTMTACGGSRSPEWYAEHPDKAQEKLAWCEEQAQQGKINKGGTDSAAQDCRNAAQALMRKAAEQASGR</sequence>
<dbReference type="RefSeq" id="WP_162377102.1">
    <property type="nucleotide sequence ID" value="NZ_JBHTKN010000008.1"/>
</dbReference>
<protein>
    <submittedName>
        <fullName evidence="2">EexN family lipoprotein</fullName>
    </submittedName>
</protein>
<keyword evidence="3" id="KW-1185">Reference proteome</keyword>